<dbReference type="InterPro" id="IPR000863">
    <property type="entry name" value="Sulfotransferase_dom"/>
</dbReference>
<dbReference type="InterPro" id="IPR051589">
    <property type="entry name" value="Sialate-O-sulfotransferase"/>
</dbReference>
<dbReference type="PANTHER" id="PTHR45964:SF5">
    <property type="entry name" value="WSCD FAMILY MEMBER CG9164"/>
    <property type="match status" value="1"/>
</dbReference>
<dbReference type="PANTHER" id="PTHR45964">
    <property type="entry name" value="WSCD FAMILY MEMBER CG9164"/>
    <property type="match status" value="1"/>
</dbReference>
<evidence type="ECO:0000256" key="1">
    <source>
        <dbReference type="ARBA" id="ARBA00010236"/>
    </source>
</evidence>
<feature type="domain" description="Sulfotransferase" evidence="2">
    <location>
        <begin position="21"/>
        <end position="189"/>
    </location>
</feature>
<comment type="similarity">
    <text evidence="1">Belongs to the WSCD family.</text>
</comment>
<sequence>MLEIGCDVRFAPVNSLPIVALASRPGCGNTWMRHLLELATGIYTGSVYNSPILFHNGFLGEKENMTNGRTVVVKTHKYDKTHINLFEKAVVLFRNPYSSFLAEFNREKANKTSSAPMESFIGEGWLQYVDVQILGYKQFANNWLESNMPILVIHYEDIKDNLLSEIDRITKFLNISSKYPRTDCILADINGKFKRPKEDKLHLKVLIQDNSMFGLLQMDIANSSITGTNTYGGSGFALW</sequence>
<evidence type="ECO:0000313" key="3">
    <source>
        <dbReference type="Proteomes" id="UP000694865"/>
    </source>
</evidence>
<dbReference type="Pfam" id="PF00685">
    <property type="entry name" value="Sulfotransfer_1"/>
    <property type="match status" value="1"/>
</dbReference>
<dbReference type="Gene3D" id="3.40.50.300">
    <property type="entry name" value="P-loop containing nucleotide triphosphate hydrolases"/>
    <property type="match status" value="1"/>
</dbReference>
<evidence type="ECO:0000259" key="2">
    <source>
        <dbReference type="Pfam" id="PF00685"/>
    </source>
</evidence>
<dbReference type="GeneID" id="102803301"/>
<proteinExistence type="inferred from homology"/>
<keyword evidence="3" id="KW-1185">Reference proteome</keyword>
<dbReference type="Proteomes" id="UP000694865">
    <property type="component" value="Unplaced"/>
</dbReference>
<organism evidence="3 4">
    <name type="scientific">Saccoglossus kowalevskii</name>
    <name type="common">Acorn worm</name>
    <dbReference type="NCBI Taxonomy" id="10224"/>
    <lineage>
        <taxon>Eukaryota</taxon>
        <taxon>Metazoa</taxon>
        <taxon>Hemichordata</taxon>
        <taxon>Enteropneusta</taxon>
        <taxon>Harrimaniidae</taxon>
        <taxon>Saccoglossus</taxon>
    </lineage>
</organism>
<reference evidence="4" key="1">
    <citation type="submission" date="2025-08" db="UniProtKB">
        <authorList>
            <consortium name="RefSeq"/>
        </authorList>
    </citation>
    <scope>IDENTIFICATION</scope>
    <source>
        <tissue evidence="4">Testes</tissue>
    </source>
</reference>
<gene>
    <name evidence="4" type="primary">LOC102803301</name>
</gene>
<evidence type="ECO:0000313" key="4">
    <source>
        <dbReference type="RefSeq" id="XP_006817552.1"/>
    </source>
</evidence>
<accession>A0ABM0MC11</accession>
<protein>
    <submittedName>
        <fullName evidence="4">WSC domain-containing protein 2-like</fullName>
    </submittedName>
</protein>
<dbReference type="RefSeq" id="XP_006817552.1">
    <property type="nucleotide sequence ID" value="XM_006817489.1"/>
</dbReference>
<dbReference type="InterPro" id="IPR027417">
    <property type="entry name" value="P-loop_NTPase"/>
</dbReference>
<dbReference type="SUPFAM" id="SSF52540">
    <property type="entry name" value="P-loop containing nucleoside triphosphate hydrolases"/>
    <property type="match status" value="1"/>
</dbReference>
<name>A0ABM0MC11_SACKO</name>